<proteinExistence type="predicted"/>
<keyword evidence="3" id="KW-1185">Reference proteome</keyword>
<dbReference type="AlphaFoldDB" id="A0A183JK39"/>
<dbReference type="Proteomes" id="UP000279833">
    <property type="component" value="Unassembled WGS sequence"/>
</dbReference>
<dbReference type="EMBL" id="UZAK01003294">
    <property type="protein sequence ID" value="VDO79038.1"/>
    <property type="molecule type" value="Genomic_DNA"/>
</dbReference>
<reference evidence="4" key="1">
    <citation type="submission" date="2016-06" db="UniProtKB">
        <authorList>
            <consortium name="WormBaseParasite"/>
        </authorList>
    </citation>
    <scope>IDENTIFICATION</scope>
</reference>
<dbReference type="WBParaSite" id="SCUD_0000306701-mRNA-1">
    <property type="protein sequence ID" value="SCUD_0000306701-mRNA-1"/>
    <property type="gene ID" value="SCUD_0000306701"/>
</dbReference>
<evidence type="ECO:0000313" key="2">
    <source>
        <dbReference type="EMBL" id="VDO79038.1"/>
    </source>
</evidence>
<dbReference type="STRING" id="6186.A0A183JK39"/>
<feature type="compositionally biased region" description="Polar residues" evidence="1">
    <location>
        <begin position="60"/>
        <end position="103"/>
    </location>
</feature>
<protein>
    <submittedName>
        <fullName evidence="4">Trithorax group protein osa</fullName>
    </submittedName>
</protein>
<organism evidence="4">
    <name type="scientific">Schistosoma curassoni</name>
    <dbReference type="NCBI Taxonomy" id="6186"/>
    <lineage>
        <taxon>Eukaryota</taxon>
        <taxon>Metazoa</taxon>
        <taxon>Spiralia</taxon>
        <taxon>Lophotrochozoa</taxon>
        <taxon>Platyhelminthes</taxon>
        <taxon>Trematoda</taxon>
        <taxon>Digenea</taxon>
        <taxon>Strigeidida</taxon>
        <taxon>Schistosomatoidea</taxon>
        <taxon>Schistosomatidae</taxon>
        <taxon>Schistosoma</taxon>
    </lineage>
</organism>
<name>A0A183JK39_9TREM</name>
<sequence>MSFSEIVLSNIFYTLFSVNRPPYLGSSTDRGVGVGGVSGGGGYPPPSIPVSNASNLVQHNGQHAQPSATGPYPNNQSLSYSNHHGQYPCSQSQMPYPHPQSQYIHPYPHSGPTGGGPPILQQQPQHPQHMVPPPTSSTTASPYPSSILNSNNNNINSSASPLSQHMQNSREGFHVHYPHDVQHPAVSSSSNENFVTSGGFPPNSGGVGSPGIIRPSSVMNNNGVSKPNLIAGGKMGKVCTHDL</sequence>
<feature type="region of interest" description="Disordered" evidence="1">
    <location>
        <begin position="35"/>
        <end position="54"/>
    </location>
</feature>
<evidence type="ECO:0000313" key="3">
    <source>
        <dbReference type="Proteomes" id="UP000279833"/>
    </source>
</evidence>
<feature type="compositionally biased region" description="Low complexity" evidence="1">
    <location>
        <begin position="118"/>
        <end position="129"/>
    </location>
</feature>
<reference evidence="2 3" key="2">
    <citation type="submission" date="2018-11" db="EMBL/GenBank/DDBJ databases">
        <authorList>
            <consortium name="Pathogen Informatics"/>
        </authorList>
    </citation>
    <scope>NUCLEOTIDE SEQUENCE [LARGE SCALE GENOMIC DNA]</scope>
    <source>
        <strain evidence="2">Dakar</strain>
        <strain evidence="3">Dakar, Senegal</strain>
    </source>
</reference>
<evidence type="ECO:0000313" key="4">
    <source>
        <dbReference type="WBParaSite" id="SCUD_0000306701-mRNA-1"/>
    </source>
</evidence>
<accession>A0A183JK39</accession>
<feature type="compositionally biased region" description="Low complexity" evidence="1">
    <location>
        <begin position="136"/>
        <end position="163"/>
    </location>
</feature>
<gene>
    <name evidence="2" type="ORF">SCUD_LOCUS3067</name>
</gene>
<evidence type="ECO:0000256" key="1">
    <source>
        <dbReference type="SAM" id="MobiDB-lite"/>
    </source>
</evidence>
<feature type="region of interest" description="Disordered" evidence="1">
    <location>
        <begin position="60"/>
        <end position="167"/>
    </location>
</feature>